<evidence type="ECO:0000313" key="2">
    <source>
        <dbReference type="Proteomes" id="UP000076727"/>
    </source>
</evidence>
<sequence>MSPAAAFDLIATISPPRAGSLPNECTRYPRSSVGLLRAAGERGSRRTWQVAMRSAGETSSLEFGASLARAARRSALRRATLSAVFATSLPCCACVFPPSSLHGVLAGRVLTRPSIAYYIRRADSLPPQNAFSSTVRHRTGLAVRSH</sequence>
<keyword evidence="2" id="KW-1185">Reference proteome</keyword>
<accession>A0A165NB00</accession>
<proteinExistence type="predicted"/>
<name>A0A165NB00_9APHY</name>
<dbReference type="EMBL" id="KV429084">
    <property type="protein sequence ID" value="KZT66746.1"/>
    <property type="molecule type" value="Genomic_DNA"/>
</dbReference>
<gene>
    <name evidence="1" type="ORF">DAEQUDRAFT_437776</name>
</gene>
<protein>
    <submittedName>
        <fullName evidence="1">Uncharacterized protein</fullName>
    </submittedName>
</protein>
<organism evidence="1 2">
    <name type="scientific">Daedalea quercina L-15889</name>
    <dbReference type="NCBI Taxonomy" id="1314783"/>
    <lineage>
        <taxon>Eukaryota</taxon>
        <taxon>Fungi</taxon>
        <taxon>Dikarya</taxon>
        <taxon>Basidiomycota</taxon>
        <taxon>Agaricomycotina</taxon>
        <taxon>Agaricomycetes</taxon>
        <taxon>Polyporales</taxon>
        <taxon>Fomitopsis</taxon>
    </lineage>
</organism>
<dbReference type="Proteomes" id="UP000076727">
    <property type="component" value="Unassembled WGS sequence"/>
</dbReference>
<reference evidence="1 2" key="1">
    <citation type="journal article" date="2016" name="Mol. Biol. Evol.">
        <title>Comparative Genomics of Early-Diverging Mushroom-Forming Fungi Provides Insights into the Origins of Lignocellulose Decay Capabilities.</title>
        <authorList>
            <person name="Nagy L.G."/>
            <person name="Riley R."/>
            <person name="Tritt A."/>
            <person name="Adam C."/>
            <person name="Daum C."/>
            <person name="Floudas D."/>
            <person name="Sun H."/>
            <person name="Yadav J.S."/>
            <person name="Pangilinan J."/>
            <person name="Larsson K.H."/>
            <person name="Matsuura K."/>
            <person name="Barry K."/>
            <person name="Labutti K."/>
            <person name="Kuo R."/>
            <person name="Ohm R.A."/>
            <person name="Bhattacharya S.S."/>
            <person name="Shirouzu T."/>
            <person name="Yoshinaga Y."/>
            <person name="Martin F.M."/>
            <person name="Grigoriev I.V."/>
            <person name="Hibbett D.S."/>
        </authorList>
    </citation>
    <scope>NUCLEOTIDE SEQUENCE [LARGE SCALE GENOMIC DNA]</scope>
    <source>
        <strain evidence="1 2">L-15889</strain>
    </source>
</reference>
<dbReference type="AlphaFoldDB" id="A0A165NB00"/>
<evidence type="ECO:0000313" key="1">
    <source>
        <dbReference type="EMBL" id="KZT66746.1"/>
    </source>
</evidence>